<reference evidence="1" key="1">
    <citation type="submission" date="2021-02" db="EMBL/GenBank/DDBJ databases">
        <authorList>
            <person name="Dougan E. K."/>
            <person name="Rhodes N."/>
            <person name="Thang M."/>
            <person name="Chan C."/>
        </authorList>
    </citation>
    <scope>NUCLEOTIDE SEQUENCE</scope>
</reference>
<dbReference type="OrthoDB" id="441725at2759"/>
<evidence type="ECO:0000313" key="1">
    <source>
        <dbReference type="EMBL" id="CAE7259602.1"/>
    </source>
</evidence>
<organism evidence="1 2">
    <name type="scientific">Symbiodinium pilosum</name>
    <name type="common">Dinoflagellate</name>
    <dbReference type="NCBI Taxonomy" id="2952"/>
    <lineage>
        <taxon>Eukaryota</taxon>
        <taxon>Sar</taxon>
        <taxon>Alveolata</taxon>
        <taxon>Dinophyceae</taxon>
        <taxon>Suessiales</taxon>
        <taxon>Symbiodiniaceae</taxon>
        <taxon>Symbiodinium</taxon>
    </lineage>
</organism>
<dbReference type="Gene3D" id="2.130.10.10">
    <property type="entry name" value="YVTN repeat-like/Quinoprotein amine dehydrogenase"/>
    <property type="match status" value="1"/>
</dbReference>
<comment type="caution">
    <text evidence="1">The sequence shown here is derived from an EMBL/GenBank/DDBJ whole genome shotgun (WGS) entry which is preliminary data.</text>
</comment>
<dbReference type="SUPFAM" id="SSF50978">
    <property type="entry name" value="WD40 repeat-like"/>
    <property type="match status" value="1"/>
</dbReference>
<evidence type="ECO:0000313" key="2">
    <source>
        <dbReference type="Proteomes" id="UP000649617"/>
    </source>
</evidence>
<name>A0A812M9J5_SYMPI</name>
<accession>A0A812M9J5</accession>
<protein>
    <submittedName>
        <fullName evidence="1">Uncharacterized protein</fullName>
    </submittedName>
</protein>
<dbReference type="EMBL" id="CAJNIZ010007613">
    <property type="protein sequence ID" value="CAE7259602.1"/>
    <property type="molecule type" value="Genomic_DNA"/>
</dbReference>
<feature type="non-terminal residue" evidence="1">
    <location>
        <position position="154"/>
    </location>
</feature>
<dbReference type="InterPro" id="IPR015943">
    <property type="entry name" value="WD40/YVTN_repeat-like_dom_sf"/>
</dbReference>
<dbReference type="AlphaFoldDB" id="A0A812M9J5"/>
<proteinExistence type="predicted"/>
<sequence length="154" mass="16748">YLLVLAMQRGGLQGWMVDGSGARKTWQIPRSSTPIISRLDLAQTSEQPATLLLAAGDGGGMVTVWSLTVDGALASPKNGRWSKVPSRRALPISGLQLLHIKPAMVGILRYGVMAPQWLLSASTEKDVYVLDALTGSVMHQVEGLRTDVWALRWR</sequence>
<dbReference type="Proteomes" id="UP000649617">
    <property type="component" value="Unassembled WGS sequence"/>
</dbReference>
<keyword evidence="2" id="KW-1185">Reference proteome</keyword>
<gene>
    <name evidence="1" type="ORF">SPIL2461_LOCUS5397</name>
</gene>
<dbReference type="InterPro" id="IPR036322">
    <property type="entry name" value="WD40_repeat_dom_sf"/>
</dbReference>